<gene>
    <name evidence="2" type="ORF">B0H16DRAFT_1690574</name>
</gene>
<proteinExistence type="predicted"/>
<dbReference type="Proteomes" id="UP001215598">
    <property type="component" value="Unassembled WGS sequence"/>
</dbReference>
<organism evidence="2 3">
    <name type="scientific">Mycena metata</name>
    <dbReference type="NCBI Taxonomy" id="1033252"/>
    <lineage>
        <taxon>Eukaryota</taxon>
        <taxon>Fungi</taxon>
        <taxon>Dikarya</taxon>
        <taxon>Basidiomycota</taxon>
        <taxon>Agaricomycotina</taxon>
        <taxon>Agaricomycetes</taxon>
        <taxon>Agaricomycetidae</taxon>
        <taxon>Agaricales</taxon>
        <taxon>Marasmiineae</taxon>
        <taxon>Mycenaceae</taxon>
        <taxon>Mycena</taxon>
    </lineage>
</organism>
<protein>
    <submittedName>
        <fullName evidence="2">Uncharacterized protein</fullName>
    </submittedName>
</protein>
<dbReference type="AlphaFoldDB" id="A0AAD7J111"/>
<sequence>MAVALGTKSAATTAAAADDEDGGEGGGEGDIPDFHRVEEDHHSSRITLSRQLWSHLRILSVRRKVTGLVSGSSGRSDDLAAKVVSIMLVGHFGNRGIYLQEYVVLGLVGWSGILDGVGWTRPGPTPDFRDYRYEGDMKFTQCAPFGQYPNIPSPPSKEWPIILIPVHLKLML</sequence>
<name>A0AAD7J111_9AGAR</name>
<evidence type="ECO:0000313" key="2">
    <source>
        <dbReference type="EMBL" id="KAJ7754607.1"/>
    </source>
</evidence>
<accession>A0AAD7J111</accession>
<keyword evidence="3" id="KW-1185">Reference proteome</keyword>
<reference evidence="2" key="1">
    <citation type="submission" date="2023-03" db="EMBL/GenBank/DDBJ databases">
        <title>Massive genome expansion in bonnet fungi (Mycena s.s.) driven by repeated elements and novel gene families across ecological guilds.</title>
        <authorList>
            <consortium name="Lawrence Berkeley National Laboratory"/>
            <person name="Harder C.B."/>
            <person name="Miyauchi S."/>
            <person name="Viragh M."/>
            <person name="Kuo A."/>
            <person name="Thoen E."/>
            <person name="Andreopoulos B."/>
            <person name="Lu D."/>
            <person name="Skrede I."/>
            <person name="Drula E."/>
            <person name="Henrissat B."/>
            <person name="Morin E."/>
            <person name="Kohler A."/>
            <person name="Barry K."/>
            <person name="LaButti K."/>
            <person name="Morin E."/>
            <person name="Salamov A."/>
            <person name="Lipzen A."/>
            <person name="Mereny Z."/>
            <person name="Hegedus B."/>
            <person name="Baldrian P."/>
            <person name="Stursova M."/>
            <person name="Weitz H."/>
            <person name="Taylor A."/>
            <person name="Grigoriev I.V."/>
            <person name="Nagy L.G."/>
            <person name="Martin F."/>
            <person name="Kauserud H."/>
        </authorList>
    </citation>
    <scope>NUCLEOTIDE SEQUENCE</scope>
    <source>
        <strain evidence="2">CBHHK182m</strain>
    </source>
</reference>
<feature type="region of interest" description="Disordered" evidence="1">
    <location>
        <begin position="1"/>
        <end position="35"/>
    </location>
</feature>
<evidence type="ECO:0000256" key="1">
    <source>
        <dbReference type="SAM" id="MobiDB-lite"/>
    </source>
</evidence>
<evidence type="ECO:0000313" key="3">
    <source>
        <dbReference type="Proteomes" id="UP001215598"/>
    </source>
</evidence>
<dbReference type="EMBL" id="JARKIB010000052">
    <property type="protein sequence ID" value="KAJ7754607.1"/>
    <property type="molecule type" value="Genomic_DNA"/>
</dbReference>
<comment type="caution">
    <text evidence="2">The sequence shown here is derived from an EMBL/GenBank/DDBJ whole genome shotgun (WGS) entry which is preliminary data.</text>
</comment>